<dbReference type="KEGG" id="bpar:BN117_0547"/>
<evidence type="ECO:0000313" key="1">
    <source>
        <dbReference type="EMBL" id="CCJ47880.1"/>
    </source>
</evidence>
<proteinExistence type="predicted"/>
<dbReference type="Proteomes" id="UP000008035">
    <property type="component" value="Chromosome"/>
</dbReference>
<sequence length="115" mass="13026">MGVPWPLLPEGETTMALAVLNLTSQARFSPGQVVMTAGVDELVRQGQLNPTPYLRRHLHGDWGDLDDSDRRQNDAALKSGEDRLFSSYQVTRDLKLWIITEWDRSVTTLLLPSEY</sequence>
<accession>K0MB21</accession>
<organism evidence="1 2">
    <name type="scientific">Bordetella parapertussis (strain Bpp5)</name>
    <dbReference type="NCBI Taxonomy" id="1208660"/>
    <lineage>
        <taxon>Bacteria</taxon>
        <taxon>Pseudomonadati</taxon>
        <taxon>Pseudomonadota</taxon>
        <taxon>Betaproteobacteria</taxon>
        <taxon>Burkholderiales</taxon>
        <taxon>Alcaligenaceae</taxon>
        <taxon>Bordetella</taxon>
    </lineage>
</organism>
<evidence type="ECO:0000313" key="2">
    <source>
        <dbReference type="Proteomes" id="UP000008035"/>
    </source>
</evidence>
<reference evidence="1 2" key="1">
    <citation type="journal article" date="2012" name="BMC Genomics">
        <title>Comparative genomics of the classical Bordetella subspecies: the evolution and exchange of virulence-associated diversity amongst closely related pathogens.</title>
        <authorList>
            <person name="Park J."/>
            <person name="Zhang Y."/>
            <person name="Buboltz A.M."/>
            <person name="Zhang X."/>
            <person name="Schuster S.C."/>
            <person name="Ahuja U."/>
            <person name="Liu M."/>
            <person name="Miller J.F."/>
            <person name="Sebaihia M."/>
            <person name="Bentley S.D."/>
            <person name="Parkhill J."/>
            <person name="Harvill E.T."/>
        </authorList>
    </citation>
    <scope>NUCLEOTIDE SEQUENCE [LARGE SCALE GENOMIC DNA]</scope>
    <source>
        <strain evidence="1 2">Bpp5</strain>
    </source>
</reference>
<dbReference type="AlphaFoldDB" id="K0MB21"/>
<protein>
    <recommendedName>
        <fullName evidence="3">O-methyl transferase family protein</fullName>
    </recommendedName>
</protein>
<gene>
    <name evidence="1" type="ordered locus">BN117_0547</name>
</gene>
<dbReference type="HOGENOM" id="CLU_162353_1_0_4"/>
<evidence type="ECO:0008006" key="3">
    <source>
        <dbReference type="Google" id="ProtNLM"/>
    </source>
</evidence>
<name>K0MB21_BORPB</name>
<dbReference type="EMBL" id="HE965803">
    <property type="protein sequence ID" value="CCJ47880.1"/>
    <property type="molecule type" value="Genomic_DNA"/>
</dbReference>